<gene>
    <name evidence="1" type="ORF">E3U43_008348</name>
</gene>
<sequence>MDVESLQKNSRRRTRCLDVFLVMSIIFLFGALAAVAVGGVRVVAELDSELSKLRSKLEPEGPSKALKQTGNESSPVYKMENFAFLEPSSSSLQTSTMQFEPVYYATEKSIGSKFVFDKEQNSLQPLQEGSYFMYIDLNLTCTYDCGAGLLTVQVGNHLTCEVTLPKAANSKPVSKKCWTVSWINKEKLFTQMTVTDGVQNWRLELNSSRLGMFLVD</sequence>
<comment type="caution">
    <text evidence="1">The sequence shown here is derived from an EMBL/GenBank/DDBJ whole genome shotgun (WGS) entry which is preliminary data.</text>
</comment>
<reference evidence="1" key="1">
    <citation type="submission" date="2018-11" db="EMBL/GenBank/DDBJ databases">
        <title>The sequence and de novo assembly of Larimichthys crocea genome using PacBio and Hi-C technologies.</title>
        <authorList>
            <person name="Xu P."/>
            <person name="Chen B."/>
            <person name="Zhou Z."/>
            <person name="Ke Q."/>
            <person name="Wu Y."/>
            <person name="Bai H."/>
            <person name="Pu F."/>
        </authorList>
    </citation>
    <scope>NUCLEOTIDE SEQUENCE</scope>
    <source>
        <tissue evidence="1">Muscle</tissue>
    </source>
</reference>
<name>A0ACD3RUK5_LARCR</name>
<dbReference type="EMBL" id="CM011674">
    <property type="protein sequence ID" value="TMS23042.1"/>
    <property type="molecule type" value="Genomic_DNA"/>
</dbReference>
<accession>A0ACD3RUK5</accession>
<evidence type="ECO:0000313" key="1">
    <source>
        <dbReference type="EMBL" id="TMS23042.1"/>
    </source>
</evidence>
<dbReference type="Proteomes" id="UP000793456">
    <property type="component" value="Chromosome I"/>
</dbReference>
<protein>
    <submittedName>
        <fullName evidence="1">Uncharacterized protein</fullName>
    </submittedName>
</protein>
<proteinExistence type="predicted"/>
<evidence type="ECO:0000313" key="2">
    <source>
        <dbReference type="Proteomes" id="UP000793456"/>
    </source>
</evidence>
<keyword evidence="2" id="KW-1185">Reference proteome</keyword>
<organism evidence="1 2">
    <name type="scientific">Larimichthys crocea</name>
    <name type="common">Large yellow croaker</name>
    <name type="synonym">Pseudosciaena crocea</name>
    <dbReference type="NCBI Taxonomy" id="215358"/>
    <lineage>
        <taxon>Eukaryota</taxon>
        <taxon>Metazoa</taxon>
        <taxon>Chordata</taxon>
        <taxon>Craniata</taxon>
        <taxon>Vertebrata</taxon>
        <taxon>Euteleostomi</taxon>
        <taxon>Actinopterygii</taxon>
        <taxon>Neopterygii</taxon>
        <taxon>Teleostei</taxon>
        <taxon>Neoteleostei</taxon>
        <taxon>Acanthomorphata</taxon>
        <taxon>Eupercaria</taxon>
        <taxon>Sciaenidae</taxon>
        <taxon>Larimichthys</taxon>
    </lineage>
</organism>